<dbReference type="AlphaFoldDB" id="A0A7W9G2Y2"/>
<gene>
    <name evidence="2" type="ORF">HD596_002940</name>
</gene>
<evidence type="ECO:0000313" key="3">
    <source>
        <dbReference type="Proteomes" id="UP000579153"/>
    </source>
</evidence>
<protein>
    <submittedName>
        <fullName evidence="2">Uncharacterized protein</fullName>
    </submittedName>
</protein>
<feature type="region of interest" description="Disordered" evidence="1">
    <location>
        <begin position="58"/>
        <end position="85"/>
    </location>
</feature>
<accession>A0A7W9G2Y2</accession>
<reference evidence="2 3" key="1">
    <citation type="submission" date="2020-08" db="EMBL/GenBank/DDBJ databases">
        <title>Sequencing the genomes of 1000 actinobacteria strains.</title>
        <authorList>
            <person name="Klenk H.-P."/>
        </authorList>
    </citation>
    <scope>NUCLEOTIDE SEQUENCE [LARGE SCALE GENOMIC DNA]</scope>
    <source>
        <strain evidence="2 3">DSM 45507</strain>
    </source>
</reference>
<evidence type="ECO:0000313" key="2">
    <source>
        <dbReference type="EMBL" id="MBB5776184.1"/>
    </source>
</evidence>
<dbReference type="RefSeq" id="WP_221519323.1">
    <property type="nucleotide sequence ID" value="NZ_JACHMB010000001.1"/>
</dbReference>
<feature type="region of interest" description="Disordered" evidence="1">
    <location>
        <begin position="1"/>
        <end position="28"/>
    </location>
</feature>
<dbReference type="EMBL" id="JACHMB010000001">
    <property type="protein sequence ID" value="MBB5776184.1"/>
    <property type="molecule type" value="Genomic_DNA"/>
</dbReference>
<name>A0A7W9G2Y2_9ACTN</name>
<proteinExistence type="predicted"/>
<dbReference type="Proteomes" id="UP000579153">
    <property type="component" value="Unassembled WGS sequence"/>
</dbReference>
<evidence type="ECO:0000256" key="1">
    <source>
        <dbReference type="SAM" id="MobiDB-lite"/>
    </source>
</evidence>
<feature type="compositionally biased region" description="Polar residues" evidence="1">
    <location>
        <begin position="65"/>
        <end position="83"/>
    </location>
</feature>
<sequence>MGARHTPEPRFAAASAAGPGGGRHDPDPLLRAAVEVVELLAERLAGVKDEGLELPAITGVFDTPRPSTSTPVSRRATGRSTATLRDPDRTRVVPYLPYLRLLFSAVSRGVAGPAGAVPARPDRDVVGRVLVHVDVKAERGGLCTVTLIELAEQHLMA</sequence>
<organism evidence="2 3">
    <name type="scientific">Nonomuraea jabiensis</name>
    <dbReference type="NCBI Taxonomy" id="882448"/>
    <lineage>
        <taxon>Bacteria</taxon>
        <taxon>Bacillati</taxon>
        <taxon>Actinomycetota</taxon>
        <taxon>Actinomycetes</taxon>
        <taxon>Streptosporangiales</taxon>
        <taxon>Streptosporangiaceae</taxon>
        <taxon>Nonomuraea</taxon>
    </lineage>
</organism>
<keyword evidence="3" id="KW-1185">Reference proteome</keyword>
<comment type="caution">
    <text evidence="2">The sequence shown here is derived from an EMBL/GenBank/DDBJ whole genome shotgun (WGS) entry which is preliminary data.</text>
</comment>